<comment type="caution">
    <text evidence="2">The sequence shown here is derived from an EMBL/GenBank/DDBJ whole genome shotgun (WGS) entry which is preliminary data.</text>
</comment>
<sequence>MGVSLPPRVDVVKCRAVIDCCELRLLFSWRVELLLAVGGLLSSRSPPSSVVTAVLCFLYSARVHRLVAEARSSPFLKDASNSRHRASQSSELHRTTTHQSPSASSSIAAHQPPPTAFRPCFWTGDLFATAPPHQYKHQNTNPSRDRIAPQ</sequence>
<dbReference type="InParanoid" id="A0A5J5EGH2"/>
<dbReference type="AlphaFoldDB" id="A0A5J5EGH2"/>
<proteinExistence type="predicted"/>
<organism evidence="2 3">
    <name type="scientific">Sphaerosporella brunnea</name>
    <dbReference type="NCBI Taxonomy" id="1250544"/>
    <lineage>
        <taxon>Eukaryota</taxon>
        <taxon>Fungi</taxon>
        <taxon>Dikarya</taxon>
        <taxon>Ascomycota</taxon>
        <taxon>Pezizomycotina</taxon>
        <taxon>Pezizomycetes</taxon>
        <taxon>Pezizales</taxon>
        <taxon>Pyronemataceae</taxon>
        <taxon>Sphaerosporella</taxon>
    </lineage>
</organism>
<protein>
    <submittedName>
        <fullName evidence="2">Uncharacterized protein</fullName>
    </submittedName>
</protein>
<reference evidence="2 3" key="1">
    <citation type="submission" date="2019-09" db="EMBL/GenBank/DDBJ databases">
        <title>Draft genome of the ectomycorrhizal ascomycete Sphaerosporella brunnea.</title>
        <authorList>
            <consortium name="DOE Joint Genome Institute"/>
            <person name="Benucci G.M."/>
            <person name="Marozzi G."/>
            <person name="Antonielli L."/>
            <person name="Sanchez S."/>
            <person name="Marco P."/>
            <person name="Wang X."/>
            <person name="Falini L.B."/>
            <person name="Barry K."/>
            <person name="Haridas S."/>
            <person name="Lipzen A."/>
            <person name="Labutti K."/>
            <person name="Grigoriev I.V."/>
            <person name="Murat C."/>
            <person name="Martin F."/>
            <person name="Albertini E."/>
            <person name="Donnini D."/>
            <person name="Bonito G."/>
        </authorList>
    </citation>
    <scope>NUCLEOTIDE SEQUENCE [LARGE SCALE GENOMIC DNA]</scope>
    <source>
        <strain evidence="2 3">Sb_GMNB300</strain>
    </source>
</reference>
<feature type="compositionally biased region" description="Polar residues" evidence="1">
    <location>
        <begin position="97"/>
        <end position="108"/>
    </location>
</feature>
<accession>A0A5J5EGH2</accession>
<keyword evidence="3" id="KW-1185">Reference proteome</keyword>
<feature type="region of interest" description="Disordered" evidence="1">
    <location>
        <begin position="76"/>
        <end position="111"/>
    </location>
</feature>
<dbReference type="EMBL" id="VXIS01000393">
    <property type="protein sequence ID" value="KAA8893878.1"/>
    <property type="molecule type" value="Genomic_DNA"/>
</dbReference>
<evidence type="ECO:0000313" key="3">
    <source>
        <dbReference type="Proteomes" id="UP000326924"/>
    </source>
</evidence>
<gene>
    <name evidence="2" type="ORF">FN846DRAFT_976974</name>
</gene>
<evidence type="ECO:0000313" key="2">
    <source>
        <dbReference type="EMBL" id="KAA8893878.1"/>
    </source>
</evidence>
<evidence type="ECO:0000256" key="1">
    <source>
        <dbReference type="SAM" id="MobiDB-lite"/>
    </source>
</evidence>
<dbReference type="Proteomes" id="UP000326924">
    <property type="component" value="Unassembled WGS sequence"/>
</dbReference>
<name>A0A5J5EGH2_9PEZI</name>